<organism evidence="2 3">
    <name type="scientific">Cronartium quercuum f. sp. fusiforme G11</name>
    <dbReference type="NCBI Taxonomy" id="708437"/>
    <lineage>
        <taxon>Eukaryota</taxon>
        <taxon>Fungi</taxon>
        <taxon>Dikarya</taxon>
        <taxon>Basidiomycota</taxon>
        <taxon>Pucciniomycotina</taxon>
        <taxon>Pucciniomycetes</taxon>
        <taxon>Pucciniales</taxon>
        <taxon>Coleosporiaceae</taxon>
        <taxon>Cronartium</taxon>
    </lineage>
</organism>
<comment type="caution">
    <text evidence="2">The sequence shown here is derived from an EMBL/GenBank/DDBJ whole genome shotgun (WGS) entry which is preliminary data.</text>
</comment>
<evidence type="ECO:0000313" key="3">
    <source>
        <dbReference type="Proteomes" id="UP000886653"/>
    </source>
</evidence>
<evidence type="ECO:0000256" key="1">
    <source>
        <dbReference type="SAM" id="MobiDB-lite"/>
    </source>
</evidence>
<accession>A0A9P6NST2</accession>
<reference evidence="2" key="1">
    <citation type="submission" date="2013-11" db="EMBL/GenBank/DDBJ databases">
        <title>Genome sequence of the fusiform rust pathogen reveals effectors for host alternation and coevolution with pine.</title>
        <authorList>
            <consortium name="DOE Joint Genome Institute"/>
            <person name="Smith K."/>
            <person name="Pendleton A."/>
            <person name="Kubisiak T."/>
            <person name="Anderson C."/>
            <person name="Salamov A."/>
            <person name="Aerts A."/>
            <person name="Riley R."/>
            <person name="Clum A."/>
            <person name="Lindquist E."/>
            <person name="Ence D."/>
            <person name="Campbell M."/>
            <person name="Kronenberg Z."/>
            <person name="Feau N."/>
            <person name="Dhillon B."/>
            <person name="Hamelin R."/>
            <person name="Burleigh J."/>
            <person name="Smith J."/>
            <person name="Yandell M."/>
            <person name="Nelson C."/>
            <person name="Grigoriev I."/>
            <person name="Davis J."/>
        </authorList>
    </citation>
    <scope>NUCLEOTIDE SEQUENCE</scope>
    <source>
        <strain evidence="2">G11</strain>
    </source>
</reference>
<dbReference type="EMBL" id="MU167226">
    <property type="protein sequence ID" value="KAG0149584.1"/>
    <property type="molecule type" value="Genomic_DNA"/>
</dbReference>
<feature type="compositionally biased region" description="Polar residues" evidence="1">
    <location>
        <begin position="172"/>
        <end position="191"/>
    </location>
</feature>
<feature type="region of interest" description="Disordered" evidence="1">
    <location>
        <begin position="171"/>
        <end position="191"/>
    </location>
</feature>
<feature type="region of interest" description="Disordered" evidence="1">
    <location>
        <begin position="21"/>
        <end position="41"/>
    </location>
</feature>
<protein>
    <submittedName>
        <fullName evidence="2">Uncharacterized protein</fullName>
    </submittedName>
</protein>
<name>A0A9P6NST2_9BASI</name>
<dbReference type="AlphaFoldDB" id="A0A9P6NST2"/>
<sequence length="191" mass="22662">MEDQVVDTELTVEPLRRYEEDTEMRSIVSTNDKTNKSTDEVNKNNAFEDALRQLNEHQNQPNINKEEKIQTIPLEKIRQFYRISNKWRSPNRPSEEPKETYSVEVMDMLNEHSKTYADWEMWKTQKNQHGFKKETMKAKKTHQALRKLIGKALNREMNGWNPYEWDWDTLTKKTPSVRNKAGTSAKSKSNN</sequence>
<gene>
    <name evidence="2" type="ORF">CROQUDRAFT_104939</name>
</gene>
<evidence type="ECO:0000313" key="2">
    <source>
        <dbReference type="EMBL" id="KAG0149584.1"/>
    </source>
</evidence>
<dbReference type="Proteomes" id="UP000886653">
    <property type="component" value="Unassembled WGS sequence"/>
</dbReference>
<keyword evidence="3" id="KW-1185">Reference proteome</keyword>
<proteinExistence type="predicted"/>